<gene>
    <name evidence="2" type="ORF">SKM48_09250</name>
</gene>
<dbReference type="Proteomes" id="UP001284094">
    <property type="component" value="Unassembled WGS sequence"/>
</dbReference>
<dbReference type="CDD" id="cd00118">
    <property type="entry name" value="LysM"/>
    <property type="match status" value="1"/>
</dbReference>
<evidence type="ECO:0000313" key="2">
    <source>
        <dbReference type="EMBL" id="MDY6550941.1"/>
    </source>
</evidence>
<dbReference type="Pfam" id="PF01476">
    <property type="entry name" value="LysM"/>
    <property type="match status" value="1"/>
</dbReference>
<reference evidence="2 3" key="1">
    <citation type="journal article" date="2024" name="Syst. Appl. Microbiol.">
        <title>Evidence for the occurrence of Acinetobacter faecalis in cattle feces and its emended description.</title>
        <authorList>
            <person name="Kyselkova M."/>
            <person name="Xanthopoulou K."/>
            <person name="Shestivska V."/>
            <person name="Spanelova P."/>
            <person name="Maixnerova M."/>
            <person name="Higgins P.G."/>
            <person name="Nemec A."/>
        </authorList>
    </citation>
    <scope>NUCLEOTIDE SEQUENCE [LARGE SCALE GENOMIC DNA]</scope>
    <source>
        <strain evidence="2 3">ANC 7225</strain>
    </source>
</reference>
<organism evidence="2 3">
    <name type="scientific">Acinetobacter faecalis</name>
    <dbReference type="NCBI Taxonomy" id="2665161"/>
    <lineage>
        <taxon>Bacteria</taxon>
        <taxon>Pseudomonadati</taxon>
        <taxon>Pseudomonadota</taxon>
        <taxon>Gammaproteobacteria</taxon>
        <taxon>Moraxellales</taxon>
        <taxon>Moraxellaceae</taxon>
        <taxon>Acinetobacter</taxon>
    </lineage>
</organism>
<protein>
    <submittedName>
        <fullName evidence="2">LysM peptidoglycan-binding domain-containing protein</fullName>
    </submittedName>
</protein>
<proteinExistence type="predicted"/>
<dbReference type="EMBL" id="JAXHPO010000040">
    <property type="protein sequence ID" value="MDY6550941.1"/>
    <property type="molecule type" value="Genomic_DNA"/>
</dbReference>
<accession>A0ABU5GK96</accession>
<comment type="caution">
    <text evidence="2">The sequence shown here is derived from an EMBL/GenBank/DDBJ whole genome shotgun (WGS) entry which is preliminary data.</text>
</comment>
<dbReference type="Gene3D" id="3.10.350.10">
    <property type="entry name" value="LysM domain"/>
    <property type="match status" value="1"/>
</dbReference>
<dbReference type="PROSITE" id="PS51782">
    <property type="entry name" value="LYSM"/>
    <property type="match status" value="1"/>
</dbReference>
<name>A0ABU5GK96_9GAMM</name>
<evidence type="ECO:0000259" key="1">
    <source>
        <dbReference type="PROSITE" id="PS51782"/>
    </source>
</evidence>
<keyword evidence="3" id="KW-1185">Reference proteome</keyword>
<dbReference type="InterPro" id="IPR018392">
    <property type="entry name" value="LysM"/>
</dbReference>
<dbReference type="InterPro" id="IPR052196">
    <property type="entry name" value="Bact_Kbp"/>
</dbReference>
<dbReference type="PANTHER" id="PTHR34700:SF4">
    <property type="entry name" value="PHAGE-LIKE ELEMENT PBSX PROTEIN XKDP"/>
    <property type="match status" value="1"/>
</dbReference>
<dbReference type="PANTHER" id="PTHR34700">
    <property type="entry name" value="POTASSIUM BINDING PROTEIN KBP"/>
    <property type="match status" value="1"/>
</dbReference>
<dbReference type="GeneID" id="86889284"/>
<dbReference type="RefSeq" id="WP_248103087.1">
    <property type="nucleotide sequence ID" value="NZ_JAXHPD010000031.1"/>
</dbReference>
<dbReference type="InterPro" id="IPR036779">
    <property type="entry name" value="LysM_dom_sf"/>
</dbReference>
<sequence>MKKVLKDTSSLRVLGFKKQILALAVCFGVGLGTISIAEAAPSRNVNPPALKVNAPNVYIVKKGDTLWDISKKFLKNPYRWREIWAGNKHVKNPHWIFPGDRLLMCTYNGKPLIGKDEGDGCDGIIRRYDNQTINLQPQVRVESLNNTIPVIPLDSIKNWLERSTIVPVNSTKNIPYVVGAKDQRVLAAKGQNIYVRGNGLEIGQRYSVYRENDPYIMLDAKGKKYNAGLELVEVASGIATKQAGDITTLEVTDSYNSEIRRGYFVMQEYEAMLPTLFYPVNAEEVIAGGKVIRVQGSIGAAAVGSVVSLDRGTNQGVKVGHVFNVNELGQTIKDQVTNETIQLPSENVGSVMVFKAFDNISYAYVLESSLPINVGAALTPPIMND</sequence>
<evidence type="ECO:0000313" key="3">
    <source>
        <dbReference type="Proteomes" id="UP001284094"/>
    </source>
</evidence>
<dbReference type="SUPFAM" id="SSF54106">
    <property type="entry name" value="LysM domain"/>
    <property type="match status" value="1"/>
</dbReference>
<feature type="domain" description="LysM" evidence="1">
    <location>
        <begin position="56"/>
        <end position="104"/>
    </location>
</feature>